<feature type="region of interest" description="Disordered" evidence="7">
    <location>
        <begin position="531"/>
        <end position="553"/>
    </location>
</feature>
<evidence type="ECO:0000256" key="3">
    <source>
        <dbReference type="ARBA" id="ARBA00023015"/>
    </source>
</evidence>
<evidence type="ECO:0000256" key="1">
    <source>
        <dbReference type="ARBA" id="ARBA00004123"/>
    </source>
</evidence>
<dbReference type="GO" id="GO:0006357">
    <property type="term" value="P:regulation of transcription by RNA polymerase II"/>
    <property type="evidence" value="ECO:0007669"/>
    <property type="project" value="InterPro"/>
</dbReference>
<dbReference type="InterPro" id="IPR019542">
    <property type="entry name" value="Enhancer_polycomb-like_N"/>
</dbReference>
<keyword evidence="3 6" id="KW-0805">Transcription regulation</keyword>
<evidence type="ECO:0000256" key="7">
    <source>
        <dbReference type="SAM" id="MobiDB-lite"/>
    </source>
</evidence>
<keyword evidence="5 6" id="KW-0539">Nucleus</keyword>
<gene>
    <name evidence="9" type="ORF">Cni_G25535</name>
</gene>
<keyword evidence="4 6" id="KW-0804">Transcription</keyword>
<dbReference type="GO" id="GO:0005634">
    <property type="term" value="C:nucleus"/>
    <property type="evidence" value="ECO:0007669"/>
    <property type="project" value="UniProtKB-SubCell"/>
</dbReference>
<dbReference type="PANTHER" id="PTHR14898">
    <property type="entry name" value="ENHANCER OF POLYCOMB"/>
    <property type="match status" value="1"/>
</dbReference>
<protein>
    <recommendedName>
        <fullName evidence="6">Enhancer of polycomb-like protein</fullName>
    </recommendedName>
</protein>
<dbReference type="EMBL" id="CP136897">
    <property type="protein sequence ID" value="WOL16747.1"/>
    <property type="molecule type" value="Genomic_DNA"/>
</dbReference>
<evidence type="ECO:0000313" key="10">
    <source>
        <dbReference type="Proteomes" id="UP001327560"/>
    </source>
</evidence>
<dbReference type="Pfam" id="PF10513">
    <property type="entry name" value="EPL1"/>
    <property type="match status" value="1"/>
</dbReference>
<evidence type="ECO:0000256" key="5">
    <source>
        <dbReference type="ARBA" id="ARBA00023242"/>
    </source>
</evidence>
<accession>A0AAQ3L066</accession>
<evidence type="ECO:0000259" key="8">
    <source>
        <dbReference type="Pfam" id="PF10513"/>
    </source>
</evidence>
<keyword evidence="10" id="KW-1185">Reference proteome</keyword>
<sequence length="928" mass="106105">MMVVTRRHARPESPREVRRKLYRAAEAEIGSRVFPLPAPTAPPPPMPSVGARRSTRVFLPKASSVGAAANSCGNDESRVLRSGKRLALSKSTDEWLEDFGNGGTTELQWWKEREKRETGGSAVLTKQEDIVPGAGGVLREFPNSDFTNDSFDPPEEKKFAIVYERKRQRQLSDDGAVPSSSSTGDVTSDSERRFGLVYVRKGRRKRFKVTSLPERIKESPFVEVDHVEGSKEIVKRELGVTKSVANFAKEVGVREDSLCTSIGGRVVLLLLVEPSCTRSSLLLSRLLTALLRWSRRGTRTVREFATFILSGSLASVFSQQGVHMLPLRWHSDNLVFKNTVPSCGRCKIYGARQSVTVMWLNFLALPSYFRSLHVSMLLGSLYCPRSIARCLMCLKSCTHFSVGVNSERNDYHPLVEAGYLKTEPSEIAFMEWQENANTNAYKLNGHNTIILNGSRLSKHRRKRSFSRSLRSRNLPFTRSHANPLLRAHSNRNGGITDTLLEAKANVIPEVMMRPIFIEVPDVSAEESLSCKDESDVSTPLSAQVRQRRSVKKSPVEQSKEIRSALAKVKLNIDSVHCKANVLVTDADRCWREEGFQIMLEMIASQEWCIAIKFKDEVKYLHRPLEMRPCVVNRFTHAYMWAGEDRWKLEFLDRWDWLVFKELHMECRERNVQEASLRMIPVPVYKEVTGYEEDTEATFIRPDEYIRVEDDEVQRALSNNIVKYDMDSGDEQWLTKYNSSNPHAETGEEVDLSQDLLRDDFERIIYSMEKDAYSNVDDVFDTEKAVDHYQHFENREMLISIYEYWIKKRAKRHAPLVREFQGPPLRKAQLVHKPFLRKKRSLKRQRSQTARTKPVVVSQVGIDEGALQRVQEAENASKRAIEYAIQLRRRAQVLMTNAELAVYKSVMALRIADSMEASMASDFTSLFLD</sequence>
<evidence type="ECO:0000256" key="6">
    <source>
        <dbReference type="RuleBase" id="RU361124"/>
    </source>
</evidence>
<organism evidence="9 10">
    <name type="scientific">Canna indica</name>
    <name type="common">Indian-shot</name>
    <dbReference type="NCBI Taxonomy" id="4628"/>
    <lineage>
        <taxon>Eukaryota</taxon>
        <taxon>Viridiplantae</taxon>
        <taxon>Streptophyta</taxon>
        <taxon>Embryophyta</taxon>
        <taxon>Tracheophyta</taxon>
        <taxon>Spermatophyta</taxon>
        <taxon>Magnoliopsida</taxon>
        <taxon>Liliopsida</taxon>
        <taxon>Zingiberales</taxon>
        <taxon>Cannaceae</taxon>
        <taxon>Canna</taxon>
    </lineage>
</organism>
<name>A0AAQ3L066_9LILI</name>
<comment type="subcellular location">
    <subcellularLocation>
        <location evidence="1 6">Nucleus</location>
    </subcellularLocation>
</comment>
<reference evidence="9 10" key="1">
    <citation type="submission" date="2023-10" db="EMBL/GenBank/DDBJ databases">
        <title>Chromosome-scale genome assembly provides insights into flower coloration mechanisms of Canna indica.</title>
        <authorList>
            <person name="Li C."/>
        </authorList>
    </citation>
    <scope>NUCLEOTIDE SEQUENCE [LARGE SCALE GENOMIC DNA]</scope>
    <source>
        <tissue evidence="9">Flower</tissue>
    </source>
</reference>
<proteinExistence type="inferred from homology"/>
<dbReference type="Proteomes" id="UP001327560">
    <property type="component" value="Chromosome 8"/>
</dbReference>
<evidence type="ECO:0000256" key="2">
    <source>
        <dbReference type="ARBA" id="ARBA00008035"/>
    </source>
</evidence>
<dbReference type="InterPro" id="IPR024943">
    <property type="entry name" value="Enhancer_polycomb"/>
</dbReference>
<evidence type="ECO:0000256" key="4">
    <source>
        <dbReference type="ARBA" id="ARBA00023163"/>
    </source>
</evidence>
<evidence type="ECO:0000313" key="9">
    <source>
        <dbReference type="EMBL" id="WOL16747.1"/>
    </source>
</evidence>
<feature type="domain" description="Enhancer of polycomb-like N-terminal" evidence="8">
    <location>
        <begin position="520"/>
        <end position="769"/>
    </location>
</feature>
<dbReference type="AlphaFoldDB" id="A0AAQ3L066"/>
<comment type="similarity">
    <text evidence="2 6">Belongs to the enhancer of polycomb family.</text>
</comment>
<dbReference type="GO" id="GO:0035267">
    <property type="term" value="C:NuA4 histone acetyltransferase complex"/>
    <property type="evidence" value="ECO:0007669"/>
    <property type="project" value="InterPro"/>
</dbReference>